<dbReference type="PROSITE" id="PS50188">
    <property type="entry name" value="B302_SPRY"/>
    <property type="match status" value="1"/>
</dbReference>
<dbReference type="InterPro" id="IPR050617">
    <property type="entry name" value="E3_ligase_FN3/SPRY"/>
</dbReference>
<dbReference type="CDD" id="cd00063">
    <property type="entry name" value="FN3"/>
    <property type="match status" value="1"/>
</dbReference>
<dbReference type="PANTHER" id="PTHR24099:SF18">
    <property type="entry name" value="E3 UBIQUITIN-PROTEIN LIGASE TRIM36"/>
    <property type="match status" value="1"/>
</dbReference>
<evidence type="ECO:0000313" key="6">
    <source>
        <dbReference type="EMBL" id="NXR13136.1"/>
    </source>
</evidence>
<keyword evidence="2" id="KW-0175">Coiled coil</keyword>
<dbReference type="InterPro" id="IPR013783">
    <property type="entry name" value="Ig-like_fold"/>
</dbReference>
<evidence type="ECO:0000313" key="7">
    <source>
        <dbReference type="Proteomes" id="UP000536381"/>
    </source>
</evidence>
<dbReference type="OrthoDB" id="10040278at2759"/>
<dbReference type="InterPro" id="IPR043136">
    <property type="entry name" value="B30.2/SPRY_sf"/>
</dbReference>
<organism evidence="6 7">
    <name type="scientific">Semnornis frantzii</name>
    <dbReference type="NCBI Taxonomy" id="91796"/>
    <lineage>
        <taxon>Eukaryota</taxon>
        <taxon>Metazoa</taxon>
        <taxon>Chordata</taxon>
        <taxon>Craniata</taxon>
        <taxon>Vertebrata</taxon>
        <taxon>Euteleostomi</taxon>
        <taxon>Archelosauria</taxon>
        <taxon>Archosauria</taxon>
        <taxon>Dinosauria</taxon>
        <taxon>Saurischia</taxon>
        <taxon>Theropoda</taxon>
        <taxon>Coelurosauria</taxon>
        <taxon>Aves</taxon>
        <taxon>Neognathae</taxon>
        <taxon>Neoaves</taxon>
        <taxon>Telluraves</taxon>
        <taxon>Coraciimorphae</taxon>
        <taxon>Piciformes</taxon>
        <taxon>Ramphastidae</taxon>
        <taxon>Semnornis</taxon>
    </lineage>
</organism>
<feature type="non-terminal residue" evidence="6">
    <location>
        <position position="440"/>
    </location>
</feature>
<dbReference type="SUPFAM" id="SSF49265">
    <property type="entry name" value="Fibronectin type III"/>
    <property type="match status" value="1"/>
</dbReference>
<evidence type="ECO:0000256" key="1">
    <source>
        <dbReference type="ARBA" id="ARBA00008518"/>
    </source>
</evidence>
<dbReference type="GO" id="GO:0007051">
    <property type="term" value="P:spindle organization"/>
    <property type="evidence" value="ECO:0007669"/>
    <property type="project" value="TreeGrafter"/>
</dbReference>
<name>A0A7L2ISU8_9PICI</name>
<evidence type="ECO:0000259" key="4">
    <source>
        <dbReference type="PROSITE" id="PS50853"/>
    </source>
</evidence>
<dbReference type="PROSITE" id="PS50853">
    <property type="entry name" value="FN3"/>
    <property type="match status" value="1"/>
</dbReference>
<evidence type="ECO:0000259" key="3">
    <source>
        <dbReference type="PROSITE" id="PS50188"/>
    </source>
</evidence>
<dbReference type="PANTHER" id="PTHR24099">
    <property type="entry name" value="E3 UBIQUITIN-PROTEIN LIGASE TRIM36-RELATED"/>
    <property type="match status" value="1"/>
</dbReference>
<dbReference type="InterPro" id="IPR035727">
    <property type="entry name" value="SPRY/PRY_TRIM36"/>
</dbReference>
<feature type="domain" description="B30.2/SPRY" evidence="3">
    <location>
        <begin position="207"/>
        <end position="432"/>
    </location>
</feature>
<dbReference type="InterPro" id="IPR013320">
    <property type="entry name" value="ConA-like_dom_sf"/>
</dbReference>
<dbReference type="PROSITE" id="PS51262">
    <property type="entry name" value="COS"/>
    <property type="match status" value="1"/>
</dbReference>
<dbReference type="CDD" id="cd12894">
    <property type="entry name" value="SPRY_PRY_TRIM36"/>
    <property type="match status" value="1"/>
</dbReference>
<dbReference type="InterPro" id="IPR001870">
    <property type="entry name" value="B30.2/SPRY"/>
</dbReference>
<dbReference type="Gene3D" id="1.20.5.170">
    <property type="match status" value="1"/>
</dbReference>
<reference evidence="6 7" key="1">
    <citation type="submission" date="2019-09" db="EMBL/GenBank/DDBJ databases">
        <title>Bird 10,000 Genomes (B10K) Project - Family phase.</title>
        <authorList>
            <person name="Zhang G."/>
        </authorList>
    </citation>
    <scope>NUCLEOTIDE SEQUENCE [LARGE SCALE GENOMIC DNA]</scope>
    <source>
        <strain evidence="6">B10K-DU-001-42</strain>
        <tissue evidence="6">Muscle</tissue>
    </source>
</reference>
<accession>A0A7L2ISU8</accession>
<dbReference type="SUPFAM" id="SSF49899">
    <property type="entry name" value="Concanavalin A-like lectins/glucanases"/>
    <property type="match status" value="1"/>
</dbReference>
<dbReference type="InterPro" id="IPR040859">
    <property type="entry name" value="Midline-1_COS"/>
</dbReference>
<keyword evidence="7" id="KW-1185">Reference proteome</keyword>
<dbReference type="Gene3D" id="2.60.120.920">
    <property type="match status" value="1"/>
</dbReference>
<dbReference type="InterPro" id="IPR003961">
    <property type="entry name" value="FN3_dom"/>
</dbReference>
<dbReference type="Proteomes" id="UP000536381">
    <property type="component" value="Unassembled WGS sequence"/>
</dbReference>
<dbReference type="GO" id="GO:0016874">
    <property type="term" value="F:ligase activity"/>
    <property type="evidence" value="ECO:0007669"/>
    <property type="project" value="UniProtKB-KW"/>
</dbReference>
<comment type="caution">
    <text evidence="6">The sequence shown here is derived from an EMBL/GenBank/DDBJ whole genome shotgun (WGS) entry which is preliminary data.</text>
</comment>
<comment type="similarity">
    <text evidence="1">Belongs to the TRIM/RBCC family.</text>
</comment>
<dbReference type="GO" id="GO:0001669">
    <property type="term" value="C:acrosomal vesicle"/>
    <property type="evidence" value="ECO:0007669"/>
    <property type="project" value="TreeGrafter"/>
</dbReference>
<dbReference type="GO" id="GO:0004842">
    <property type="term" value="F:ubiquitin-protein transferase activity"/>
    <property type="evidence" value="ECO:0007669"/>
    <property type="project" value="TreeGrafter"/>
</dbReference>
<dbReference type="InterPro" id="IPR036116">
    <property type="entry name" value="FN3_sf"/>
</dbReference>
<dbReference type="EMBL" id="VWYK01092075">
    <property type="protein sequence ID" value="NXR13136.1"/>
    <property type="molecule type" value="Genomic_DNA"/>
</dbReference>
<gene>
    <name evidence="6" type="primary">Trim36</name>
    <name evidence="6" type="ORF">SEMFRA_R05317</name>
</gene>
<dbReference type="AlphaFoldDB" id="A0A7L2ISU8"/>
<feature type="non-terminal residue" evidence="6">
    <location>
        <position position="1"/>
    </location>
</feature>
<feature type="domain" description="Fibronectin type-III" evidence="4">
    <location>
        <begin position="126"/>
        <end position="222"/>
    </location>
</feature>
<dbReference type="Gene3D" id="2.60.40.10">
    <property type="entry name" value="Immunoglobulins"/>
    <property type="match status" value="1"/>
</dbReference>
<evidence type="ECO:0000256" key="2">
    <source>
        <dbReference type="ARBA" id="ARBA00023054"/>
    </source>
</evidence>
<keyword evidence="6" id="KW-0436">Ligase</keyword>
<evidence type="ECO:0000259" key="5">
    <source>
        <dbReference type="PROSITE" id="PS51262"/>
    </source>
</evidence>
<dbReference type="GO" id="GO:0007340">
    <property type="term" value="P:acrosome reaction"/>
    <property type="evidence" value="ECO:0007669"/>
    <property type="project" value="TreeGrafter"/>
</dbReference>
<proteinExistence type="inferred from homology"/>
<dbReference type="Pfam" id="PF18568">
    <property type="entry name" value="COS"/>
    <property type="match status" value="1"/>
</dbReference>
<dbReference type="InterPro" id="IPR017903">
    <property type="entry name" value="COS_domain"/>
</dbReference>
<protein>
    <submittedName>
        <fullName evidence="6">TRI36 ligase</fullName>
    </submittedName>
</protein>
<sequence length="440" mass="49421">NSERAKEEASQNFEKLFHVLEEKKSATLRAIEASKNLRMEKLQSQAEEYQGLLENNGLVGYAQEVLKETDPSCFVQTAKQLHVRIQKATESLKSFRPAAETTFEDFVVDISEQEEILSDLSFHSSGVETPEINEEQTRMYNKALISWECPGKKDSADIYVLEYHKLNREEENVTWQEIEVCSKSKVIPDLDDDSSYAFRVRAYKGSICSPWSREVILRTPPAPVFSFLFDDKCGYNSEHLLLNPRRTSVESRAGFPLLLGSERVQVGCYTTLDYIIGDTGIAKGKHFWAFHVEAYSYLVKVGVVSSNKIQKLFHNTHDVTSPRYEQDSGHDSGSEDAFFDSLQPLTLVTLGMKKFFIPTTPAAPKDPASRILPLPSCLGICLDCDKGKVGFYDAGCMKCLYECEVDCSAIMYPAFALMGGAAVHLEEAVTAKYGEYCDDI</sequence>
<feature type="domain" description="COS" evidence="5">
    <location>
        <begin position="66"/>
        <end position="123"/>
    </location>
</feature>